<accession>A0A4R6K8L2</accession>
<dbReference type="CDD" id="cd04301">
    <property type="entry name" value="NAT_SF"/>
    <property type="match status" value="1"/>
</dbReference>
<evidence type="ECO:0000259" key="1">
    <source>
        <dbReference type="PROSITE" id="PS51186"/>
    </source>
</evidence>
<dbReference type="PROSITE" id="PS51186">
    <property type="entry name" value="GNAT"/>
    <property type="match status" value="1"/>
</dbReference>
<name>A0A4R6K8L2_9ACTN</name>
<dbReference type="Proteomes" id="UP000295388">
    <property type="component" value="Unassembled WGS sequence"/>
</dbReference>
<dbReference type="EMBL" id="SNWQ01000013">
    <property type="protein sequence ID" value="TDO45434.1"/>
    <property type="molecule type" value="Genomic_DNA"/>
</dbReference>
<dbReference type="Gene3D" id="3.40.630.30">
    <property type="match status" value="1"/>
</dbReference>
<dbReference type="InterPro" id="IPR016181">
    <property type="entry name" value="Acyl_CoA_acyltransferase"/>
</dbReference>
<dbReference type="SUPFAM" id="SSF55729">
    <property type="entry name" value="Acyl-CoA N-acyltransferases (Nat)"/>
    <property type="match status" value="1"/>
</dbReference>
<gene>
    <name evidence="2" type="ORF">EV643_113207</name>
</gene>
<reference evidence="2 3" key="1">
    <citation type="submission" date="2019-03" db="EMBL/GenBank/DDBJ databases">
        <title>Genomic Encyclopedia of Type Strains, Phase III (KMG-III): the genomes of soil and plant-associated and newly described type strains.</title>
        <authorList>
            <person name="Whitman W."/>
        </authorList>
    </citation>
    <scope>NUCLEOTIDE SEQUENCE [LARGE SCALE GENOMIC DNA]</scope>
    <source>
        <strain evidence="2 3">VKM Ac-2527</strain>
    </source>
</reference>
<dbReference type="GO" id="GO:0016747">
    <property type="term" value="F:acyltransferase activity, transferring groups other than amino-acyl groups"/>
    <property type="evidence" value="ECO:0007669"/>
    <property type="project" value="InterPro"/>
</dbReference>
<dbReference type="RefSeq" id="WP_166665575.1">
    <property type="nucleotide sequence ID" value="NZ_SNWQ01000013.1"/>
</dbReference>
<keyword evidence="2" id="KW-0808">Transferase</keyword>
<organism evidence="2 3">
    <name type="scientific">Kribbella caucasensis</name>
    <dbReference type="NCBI Taxonomy" id="2512215"/>
    <lineage>
        <taxon>Bacteria</taxon>
        <taxon>Bacillati</taxon>
        <taxon>Actinomycetota</taxon>
        <taxon>Actinomycetes</taxon>
        <taxon>Propionibacteriales</taxon>
        <taxon>Kribbellaceae</taxon>
        <taxon>Kribbella</taxon>
    </lineage>
</organism>
<evidence type="ECO:0000313" key="3">
    <source>
        <dbReference type="Proteomes" id="UP000295388"/>
    </source>
</evidence>
<dbReference type="InterPro" id="IPR000182">
    <property type="entry name" value="GNAT_dom"/>
</dbReference>
<keyword evidence="3" id="KW-1185">Reference proteome</keyword>
<dbReference type="AlphaFoldDB" id="A0A4R6K8L2"/>
<comment type="caution">
    <text evidence="2">The sequence shown here is derived from an EMBL/GenBank/DDBJ whole genome shotgun (WGS) entry which is preliminary data.</text>
</comment>
<dbReference type="Pfam" id="PF00583">
    <property type="entry name" value="Acetyltransf_1"/>
    <property type="match status" value="1"/>
</dbReference>
<sequence>MSNSWITRAETPADIGTIRELTRLAFGRDFEADLVDALRADPLAWLAPELSIVTTTSDGEIVGHALFTRVHIDETPALSLGPVSVVPAYQNQGAGSAAIRAGLAVATERGEHAVVLLGHLDYYPRFGFGPAAKAGISATFETGPHLMALGLDGGRPLPAGVIHYPVSWQI</sequence>
<proteinExistence type="predicted"/>
<evidence type="ECO:0000313" key="2">
    <source>
        <dbReference type="EMBL" id="TDO45434.1"/>
    </source>
</evidence>
<protein>
    <submittedName>
        <fullName evidence="2">Putative N-acetyltransferase YhbS</fullName>
    </submittedName>
</protein>
<feature type="domain" description="N-acetyltransferase" evidence="1">
    <location>
        <begin position="5"/>
        <end position="152"/>
    </location>
</feature>